<dbReference type="PANTHER" id="PTHR11920">
    <property type="entry name" value="GUANYLYL CYCLASE"/>
    <property type="match status" value="1"/>
</dbReference>
<feature type="region of interest" description="Disordered" evidence="8">
    <location>
        <begin position="145"/>
        <end position="168"/>
    </location>
</feature>
<feature type="signal peptide" evidence="10">
    <location>
        <begin position="1"/>
        <end position="26"/>
    </location>
</feature>
<feature type="binding site" evidence="5">
    <location>
        <position position="991"/>
    </location>
    <ligand>
        <name>ATP</name>
        <dbReference type="ChEBI" id="CHEBI:30616"/>
    </ligand>
</feature>
<comment type="caution">
    <text evidence="13">The sequence shown here is derived from an EMBL/GenBank/DDBJ whole genome shotgun (WGS) entry which is preliminary data.</text>
</comment>
<keyword evidence="9" id="KW-1133">Transmembrane helix</keyword>
<gene>
    <name evidence="13" type="ORF">IV203_021645</name>
</gene>
<keyword evidence="3 5" id="KW-0067">ATP-binding</keyword>
<keyword evidence="9" id="KW-0472">Membrane</keyword>
<proteinExistence type="inferred from homology"/>
<accession>A0A9K3KH55</accession>
<dbReference type="InterPro" id="IPR017441">
    <property type="entry name" value="Protein_kinase_ATP_BS"/>
</dbReference>
<organism evidence="13 14">
    <name type="scientific">Nitzschia inconspicua</name>
    <dbReference type="NCBI Taxonomy" id="303405"/>
    <lineage>
        <taxon>Eukaryota</taxon>
        <taxon>Sar</taxon>
        <taxon>Stramenopiles</taxon>
        <taxon>Ochrophyta</taxon>
        <taxon>Bacillariophyta</taxon>
        <taxon>Bacillariophyceae</taxon>
        <taxon>Bacillariophycidae</taxon>
        <taxon>Bacillariales</taxon>
        <taxon>Bacillariaceae</taxon>
        <taxon>Nitzschia</taxon>
    </lineage>
</organism>
<evidence type="ECO:0000259" key="11">
    <source>
        <dbReference type="PROSITE" id="PS50011"/>
    </source>
</evidence>
<feature type="region of interest" description="Disordered" evidence="8">
    <location>
        <begin position="1524"/>
        <end position="1550"/>
    </location>
</feature>
<feature type="chain" id="PRO_5039916301" description="Guanylate cyclase" evidence="10">
    <location>
        <begin position="27"/>
        <end position="1550"/>
    </location>
</feature>
<dbReference type="PROSITE" id="PS00108">
    <property type="entry name" value="PROTEIN_KINASE_ST"/>
    <property type="match status" value="1"/>
</dbReference>
<keyword evidence="1" id="KW-0808">Transferase</keyword>
<feature type="compositionally biased region" description="Polar residues" evidence="8">
    <location>
        <begin position="1530"/>
        <end position="1550"/>
    </location>
</feature>
<dbReference type="GO" id="GO:0005524">
    <property type="term" value="F:ATP binding"/>
    <property type="evidence" value="ECO:0007669"/>
    <property type="project" value="UniProtKB-UniRule"/>
</dbReference>
<keyword evidence="9" id="KW-0812">Transmembrane</keyword>
<dbReference type="Proteomes" id="UP000693970">
    <property type="component" value="Unassembled WGS sequence"/>
</dbReference>
<dbReference type="GO" id="GO:0001653">
    <property type="term" value="F:peptide receptor activity"/>
    <property type="evidence" value="ECO:0007669"/>
    <property type="project" value="TreeGrafter"/>
</dbReference>
<dbReference type="GO" id="GO:0004383">
    <property type="term" value="F:guanylate cyclase activity"/>
    <property type="evidence" value="ECO:0007669"/>
    <property type="project" value="UniProtKB-EC"/>
</dbReference>
<dbReference type="OrthoDB" id="45647at2759"/>
<dbReference type="PROSITE" id="PS50125">
    <property type="entry name" value="GUANYLATE_CYCLASE_2"/>
    <property type="match status" value="1"/>
</dbReference>
<keyword evidence="14" id="KW-1185">Reference proteome</keyword>
<evidence type="ECO:0000256" key="7">
    <source>
        <dbReference type="RuleBase" id="RU003431"/>
    </source>
</evidence>
<evidence type="ECO:0000256" key="4">
    <source>
        <dbReference type="ARBA" id="ARBA00023239"/>
    </source>
</evidence>
<dbReference type="InterPro" id="IPR001054">
    <property type="entry name" value="A/G_cyclase"/>
</dbReference>
<keyword evidence="10" id="KW-0732">Signal</keyword>
<dbReference type="PROSITE" id="PS00107">
    <property type="entry name" value="PROTEIN_KINASE_ATP"/>
    <property type="match status" value="1"/>
</dbReference>
<evidence type="ECO:0000256" key="1">
    <source>
        <dbReference type="ARBA" id="ARBA00022527"/>
    </source>
</evidence>
<feature type="domain" description="Guanylate cyclase" evidence="12">
    <location>
        <begin position="1336"/>
        <end position="1468"/>
    </location>
</feature>
<evidence type="ECO:0000256" key="6">
    <source>
        <dbReference type="RuleBase" id="RU000405"/>
    </source>
</evidence>
<dbReference type="GO" id="GO:0035556">
    <property type="term" value="P:intracellular signal transduction"/>
    <property type="evidence" value="ECO:0007669"/>
    <property type="project" value="InterPro"/>
</dbReference>
<dbReference type="InterPro" id="IPR008271">
    <property type="entry name" value="Ser/Thr_kinase_AS"/>
</dbReference>
<dbReference type="GO" id="GO:0005886">
    <property type="term" value="C:plasma membrane"/>
    <property type="evidence" value="ECO:0007669"/>
    <property type="project" value="TreeGrafter"/>
</dbReference>
<dbReference type="GO" id="GO:0004674">
    <property type="term" value="F:protein serine/threonine kinase activity"/>
    <property type="evidence" value="ECO:0007669"/>
    <property type="project" value="UniProtKB-KW"/>
</dbReference>
<dbReference type="InterPro" id="IPR050401">
    <property type="entry name" value="Cyclic_nucleotide_synthase"/>
</dbReference>
<dbReference type="Pfam" id="PF00211">
    <property type="entry name" value="Guanylate_cyc"/>
    <property type="match status" value="1"/>
</dbReference>
<evidence type="ECO:0000256" key="10">
    <source>
        <dbReference type="SAM" id="SignalP"/>
    </source>
</evidence>
<dbReference type="GO" id="GO:0004016">
    <property type="term" value="F:adenylate cyclase activity"/>
    <property type="evidence" value="ECO:0007669"/>
    <property type="project" value="TreeGrafter"/>
</dbReference>
<dbReference type="InterPro" id="IPR018297">
    <property type="entry name" value="A/G_cyclase_CS"/>
</dbReference>
<dbReference type="SMART" id="SM00220">
    <property type="entry name" value="S_TKc"/>
    <property type="match status" value="1"/>
</dbReference>
<dbReference type="CDD" id="cd13999">
    <property type="entry name" value="STKc_MAP3K-like"/>
    <property type="match status" value="1"/>
</dbReference>
<evidence type="ECO:0000313" key="13">
    <source>
        <dbReference type="EMBL" id="KAG7343637.1"/>
    </source>
</evidence>
<dbReference type="CDD" id="cd07302">
    <property type="entry name" value="CHD"/>
    <property type="match status" value="1"/>
</dbReference>
<protein>
    <recommendedName>
        <fullName evidence="7">Guanylate cyclase</fullName>
        <ecNumber evidence="7">4.6.1.2</ecNumber>
    </recommendedName>
</protein>
<evidence type="ECO:0000256" key="5">
    <source>
        <dbReference type="PROSITE-ProRule" id="PRU10141"/>
    </source>
</evidence>
<evidence type="ECO:0000259" key="12">
    <source>
        <dbReference type="PROSITE" id="PS50125"/>
    </source>
</evidence>
<feature type="transmembrane region" description="Helical" evidence="9">
    <location>
        <begin position="921"/>
        <end position="943"/>
    </location>
</feature>
<dbReference type="EC" id="4.6.1.2" evidence="7"/>
<evidence type="ECO:0000256" key="9">
    <source>
        <dbReference type="SAM" id="Phobius"/>
    </source>
</evidence>
<comment type="catalytic activity">
    <reaction evidence="7">
        <text>GTP = 3',5'-cyclic GMP + diphosphate</text>
        <dbReference type="Rhea" id="RHEA:13665"/>
        <dbReference type="ChEBI" id="CHEBI:33019"/>
        <dbReference type="ChEBI" id="CHEBI:37565"/>
        <dbReference type="ChEBI" id="CHEBI:57746"/>
        <dbReference type="EC" id="4.6.1.2"/>
    </reaction>
</comment>
<reference evidence="13" key="1">
    <citation type="journal article" date="2021" name="Sci. Rep.">
        <title>Diploid genomic architecture of Nitzschia inconspicua, an elite biomass production diatom.</title>
        <authorList>
            <person name="Oliver A."/>
            <person name="Podell S."/>
            <person name="Pinowska A."/>
            <person name="Traller J.C."/>
            <person name="Smith S.R."/>
            <person name="McClure R."/>
            <person name="Beliaev A."/>
            <person name="Bohutskyi P."/>
            <person name="Hill E.A."/>
            <person name="Rabines A."/>
            <person name="Zheng H."/>
            <person name="Allen L.Z."/>
            <person name="Kuo A."/>
            <person name="Grigoriev I.V."/>
            <person name="Allen A.E."/>
            <person name="Hazlebeck D."/>
            <person name="Allen E.E."/>
        </authorList>
    </citation>
    <scope>NUCLEOTIDE SEQUENCE</scope>
    <source>
        <strain evidence="13">Hildebrandi</strain>
    </source>
</reference>
<dbReference type="EMBL" id="JAGRRH010000023">
    <property type="protein sequence ID" value="KAG7343637.1"/>
    <property type="molecule type" value="Genomic_DNA"/>
</dbReference>
<dbReference type="FunFam" id="3.30.70.1230:FF:000030">
    <property type="entry name" value="Si:ch211-215j19.12"/>
    <property type="match status" value="1"/>
</dbReference>
<feature type="domain" description="Protein kinase" evidence="11">
    <location>
        <begin position="964"/>
        <end position="1280"/>
    </location>
</feature>
<evidence type="ECO:0000256" key="2">
    <source>
        <dbReference type="ARBA" id="ARBA00022741"/>
    </source>
</evidence>
<dbReference type="PROSITE" id="PS00452">
    <property type="entry name" value="GUANYLATE_CYCLASE_1"/>
    <property type="match status" value="1"/>
</dbReference>
<keyword evidence="2 5" id="KW-0547">Nucleotide-binding</keyword>
<dbReference type="Pfam" id="PF07714">
    <property type="entry name" value="PK_Tyr_Ser-Thr"/>
    <property type="match status" value="1"/>
</dbReference>
<comment type="similarity">
    <text evidence="6">Belongs to the adenylyl cyclase class-4/guanylyl cyclase family.</text>
</comment>
<keyword evidence="4 6" id="KW-0456">Lyase</keyword>
<dbReference type="PANTHER" id="PTHR11920:SF335">
    <property type="entry name" value="GUANYLATE CYCLASE"/>
    <property type="match status" value="1"/>
</dbReference>
<keyword evidence="1" id="KW-0418">Kinase</keyword>
<feature type="compositionally biased region" description="Low complexity" evidence="8">
    <location>
        <begin position="146"/>
        <end position="159"/>
    </location>
</feature>
<name>A0A9K3KH55_9STRA</name>
<dbReference type="InterPro" id="IPR001245">
    <property type="entry name" value="Ser-Thr/Tyr_kinase_cat_dom"/>
</dbReference>
<dbReference type="InterPro" id="IPR000719">
    <property type="entry name" value="Prot_kinase_dom"/>
</dbReference>
<keyword evidence="7" id="KW-0141">cGMP biosynthesis</keyword>
<evidence type="ECO:0000313" key="14">
    <source>
        <dbReference type="Proteomes" id="UP000693970"/>
    </source>
</evidence>
<dbReference type="PROSITE" id="PS50011">
    <property type="entry name" value="PROTEIN_KINASE_DOM"/>
    <property type="match status" value="1"/>
</dbReference>
<reference evidence="13" key="2">
    <citation type="submission" date="2021-04" db="EMBL/GenBank/DDBJ databases">
        <authorList>
            <person name="Podell S."/>
        </authorList>
    </citation>
    <scope>NUCLEOTIDE SEQUENCE</scope>
    <source>
        <strain evidence="13">Hildebrandi</strain>
    </source>
</reference>
<dbReference type="SMART" id="SM00044">
    <property type="entry name" value="CYCc"/>
    <property type="match status" value="1"/>
</dbReference>
<dbReference type="GO" id="GO:0007168">
    <property type="term" value="P:receptor guanylyl cyclase signaling pathway"/>
    <property type="evidence" value="ECO:0007669"/>
    <property type="project" value="TreeGrafter"/>
</dbReference>
<evidence type="ECO:0000256" key="3">
    <source>
        <dbReference type="ARBA" id="ARBA00022840"/>
    </source>
</evidence>
<evidence type="ECO:0000256" key="8">
    <source>
        <dbReference type="SAM" id="MobiDB-lite"/>
    </source>
</evidence>
<keyword evidence="1" id="KW-0723">Serine/threonine-protein kinase</keyword>
<sequence>MITCTIFVQFILLFFVITYPTSQISAQQGIDDDETSVVSYVLEPFEEDVVNDVVLLEDPSSKPSKILASSDAVFGKLALQVDYEPQNTNSILLEGILPQEHRVHNVHGASFVSFWYSLRAQEGTSLPELQFSLVDMASFCQDDDQLQQQQQQQQKQLQDPSTNGGCQHMETWQYQNSIPLLNSTEWHQVRIPTTAVSDWQRVQGSNNEKLDLDRIKGWRIMLVFPDQAINSQRGTFRIDQLSFDGGPDLMGAFLHTQSYPEAIHDQTIQRIIHDSSLSENKTKEWLNVNNDGTMVMQYLVEQRESWGGYLSYQHIPPSRAYYNLSRAAAVSLDYTVVTPLSESGRGHFRLILFDGSDCVGDCTYNAEQLENYYSFHYILENRPNESGTIVVELQGDGNNLSPFWKTGWSGVEGNKVLDKDKIRGVKFEIVIDSQGDKGSFINGRLELRNLQALKEYNATEQDLSQCIIEPDLRLVISPEYFRRIEFLNLHRCCETCHANPYCNFALSDGKDCFLSEWMPSDHVRLVNSDFRERSFTVFWKDTIEARGEVCGVCSCDMASRTIDCRGRNLILPPTTIGVELWGPKVLDLRDNPRLLILGSRSLVGFESVEELLLPANLTYLSPEVLEFMPNLEKVTYENADGLAGIANVISTREQSYGDICCSIGPTDKIQVGKSGRNWSFCKLDIDRPGIDAVYENFTQYLSTETLHAISRSSPLFSEAAESATKCAEYCSILDNCRYFAYDGRLPNAFPICYHFNFVTQVEEVCCHPEHYRDENMTIPGWISGRVHRTRCEVDDARVHVTYEENLVLSEDNGFSAQYFVHLGAQPIRGAVWIEPKVLSNVDVEIYTVPSRVVLYDNETVATVTVNAVAGSVGLDRGFSFTITNEVTACDSAFATANACVSPDNLAIYLDVVAPNKTSRSILAGTLAAVLLIIFITAAVYLYADHKRRQSDLLWQINASELKFKTPPQILGRGTFGEVFLAEYRGTHVAVKRVIPPRNNFEASEGQSKSSSRNQSDIEIGIDSDLSSMEMGKSYSETGTRAGFRTVGRRNWNGTFQFPRDEYFALKTQFIEEMRHLSKLRHPCITTVMGAVINRVDEPSLVMEWMEHGSLWDLLHNETMLIEGEQLLPILRDICSGLRFLHAATPHVIHGDLKAQNILVDSHFRAKVADFGLTQKQRLGAAGTPYWTAPEVLLGRTNCTSQSDVYSFGIILYEIYSRKNPYEGEVFEKVLKDVCDSAINKRPPVPESCPTEIQSMMVDCLEATPSKRPTFEDLDLRVKIMDVDMVQPGETLFSMQPKKQQLHHRDVSLLDEVFPPHIAKALRDGRRVEPESKDMVTIFFSDIVGYTSISETLQPIQIANMLDRLYLKFDALSQAHNVFKIETIGDCWMGATNLICDQSTDHVKRIADFALDAVAAANSTLIDVDDPSKGYVSIRVGFHSGPVVADVVGSRNPRYCLFGDTVNVSSRMESHSQADCVHCSAVSARLLQQQDPTALLIARGRIDIKGKDPMHTFWVKKKKQLDTVPRLPSRGYSSRRPSTGTATVSTLDDDR</sequence>